<keyword evidence="3" id="KW-1185">Reference proteome</keyword>
<feature type="compositionally biased region" description="Low complexity" evidence="1">
    <location>
        <begin position="29"/>
        <end position="38"/>
    </location>
</feature>
<feature type="compositionally biased region" description="Basic and acidic residues" evidence="1">
    <location>
        <begin position="9"/>
        <end position="23"/>
    </location>
</feature>
<reference evidence="2" key="1">
    <citation type="journal article" date="2020" name="Stud. Mycol.">
        <title>101 Dothideomycetes genomes: a test case for predicting lifestyles and emergence of pathogens.</title>
        <authorList>
            <person name="Haridas S."/>
            <person name="Albert R."/>
            <person name="Binder M."/>
            <person name="Bloem J."/>
            <person name="Labutti K."/>
            <person name="Salamov A."/>
            <person name="Andreopoulos B."/>
            <person name="Baker S."/>
            <person name="Barry K."/>
            <person name="Bills G."/>
            <person name="Bluhm B."/>
            <person name="Cannon C."/>
            <person name="Castanera R."/>
            <person name="Culley D."/>
            <person name="Daum C."/>
            <person name="Ezra D."/>
            <person name="Gonzalez J."/>
            <person name="Henrissat B."/>
            <person name="Kuo A."/>
            <person name="Liang C."/>
            <person name="Lipzen A."/>
            <person name="Lutzoni F."/>
            <person name="Magnuson J."/>
            <person name="Mondo S."/>
            <person name="Nolan M."/>
            <person name="Ohm R."/>
            <person name="Pangilinan J."/>
            <person name="Park H.-J."/>
            <person name="Ramirez L."/>
            <person name="Alfaro M."/>
            <person name="Sun H."/>
            <person name="Tritt A."/>
            <person name="Yoshinaga Y."/>
            <person name="Zwiers L.-H."/>
            <person name="Turgeon B."/>
            <person name="Goodwin S."/>
            <person name="Spatafora J."/>
            <person name="Crous P."/>
            <person name="Grigoriev I."/>
        </authorList>
    </citation>
    <scope>NUCLEOTIDE SEQUENCE</scope>
    <source>
        <strain evidence="2">ATCC 16933</strain>
    </source>
</reference>
<feature type="region of interest" description="Disordered" evidence="1">
    <location>
        <begin position="1"/>
        <end position="39"/>
    </location>
</feature>
<gene>
    <name evidence="2" type="ORF">BDY21DRAFT_363844</name>
</gene>
<evidence type="ECO:0000256" key="1">
    <source>
        <dbReference type="SAM" id="MobiDB-lite"/>
    </source>
</evidence>
<evidence type="ECO:0000313" key="3">
    <source>
        <dbReference type="Proteomes" id="UP000799766"/>
    </source>
</evidence>
<name>A0A6A6P189_9PEZI</name>
<accession>A0A6A6P189</accession>
<dbReference type="EMBL" id="MU001680">
    <property type="protein sequence ID" value="KAF2457574.1"/>
    <property type="molecule type" value="Genomic_DNA"/>
</dbReference>
<feature type="region of interest" description="Disordered" evidence="1">
    <location>
        <begin position="110"/>
        <end position="139"/>
    </location>
</feature>
<sequence>MATPLKPAEPVDGHNVGIDHDEACSGTNSPSYSPSTPSDCEFTQDAKATILNAVHGKGAVTEACTSSYAGGFSEAPSPHPLDESGLRHTPRAIAGLADLGMDPNIVKASKPAKRSIPYTQYDPDEPPMDADPRKSNPGLLDYAPGVRPETPEPRGIVPVINFYTADGCFVDKRKVFDSCGRLSNLRRLRSTRPVLTRSGLCFKEVAILYGEESVYVQWGKRGTEDYDYRDLPLPQWYYSKRLLGQHKLIYIVKDFDPLDLE</sequence>
<evidence type="ECO:0000313" key="2">
    <source>
        <dbReference type="EMBL" id="KAF2457574.1"/>
    </source>
</evidence>
<protein>
    <submittedName>
        <fullName evidence="2">Uncharacterized protein</fullName>
    </submittedName>
</protein>
<organism evidence="2 3">
    <name type="scientific">Lineolata rhizophorae</name>
    <dbReference type="NCBI Taxonomy" id="578093"/>
    <lineage>
        <taxon>Eukaryota</taxon>
        <taxon>Fungi</taxon>
        <taxon>Dikarya</taxon>
        <taxon>Ascomycota</taxon>
        <taxon>Pezizomycotina</taxon>
        <taxon>Dothideomycetes</taxon>
        <taxon>Dothideomycetes incertae sedis</taxon>
        <taxon>Lineolatales</taxon>
        <taxon>Lineolataceae</taxon>
        <taxon>Lineolata</taxon>
    </lineage>
</organism>
<dbReference type="AlphaFoldDB" id="A0A6A6P189"/>
<proteinExistence type="predicted"/>
<dbReference type="Proteomes" id="UP000799766">
    <property type="component" value="Unassembled WGS sequence"/>
</dbReference>